<accession>A0A3M9NNJ5</accession>
<reference evidence="1 2" key="1">
    <citation type="submission" date="2018-11" db="EMBL/GenBank/DDBJ databases">
        <title>Draft genome sequence of Ferruginibacter sp. BO-59.</title>
        <authorList>
            <person name="Im W.T."/>
        </authorList>
    </citation>
    <scope>NUCLEOTIDE SEQUENCE [LARGE SCALE GENOMIC DNA]</scope>
    <source>
        <strain evidence="1 2">BO-59</strain>
    </source>
</reference>
<dbReference type="Pfam" id="PF19458">
    <property type="entry name" value="DUF5995"/>
    <property type="match status" value="1"/>
</dbReference>
<comment type="caution">
    <text evidence="1">The sequence shown here is derived from an EMBL/GenBank/DDBJ whole genome shotgun (WGS) entry which is preliminary data.</text>
</comment>
<dbReference type="InterPro" id="IPR046037">
    <property type="entry name" value="DUF5995"/>
</dbReference>
<keyword evidence="2" id="KW-1185">Reference proteome</keyword>
<dbReference type="AlphaFoldDB" id="A0A3M9NNJ5"/>
<name>A0A3M9NNJ5_9BACT</name>
<dbReference type="EMBL" id="RJJR01000002">
    <property type="protein sequence ID" value="RNI39075.1"/>
    <property type="molecule type" value="Genomic_DNA"/>
</dbReference>
<dbReference type="OrthoDB" id="583431at2"/>
<evidence type="ECO:0000313" key="2">
    <source>
        <dbReference type="Proteomes" id="UP000267223"/>
    </source>
</evidence>
<dbReference type="Proteomes" id="UP000267223">
    <property type="component" value="Unassembled WGS sequence"/>
</dbReference>
<dbReference type="RefSeq" id="WP_123119639.1">
    <property type="nucleotide sequence ID" value="NZ_RJJR01000002.1"/>
</dbReference>
<gene>
    <name evidence="1" type="ORF">EFY79_05360</name>
</gene>
<sequence length="250" mass="28348">MNPVTTIDGVIAQLEEIIQWCMVHKSRIGYFAALYQRMTIAVKQAIIANEFQDAKRMEQLDIIFASRYFEAWNCYINQQNCSHAWQIAFKATDDLNLIVLQHLLLGINTHINLDLAIAAADCCPGDTIYDLQTDFIKINDIIEAESQLVQNSLTSIWPPLKLFADISNHREKAVLNFSIETARKCSWANAIVLANITADGKPSHISKIDSMVVDVARQIISPGVWMEFLLKPVRMMENPEIDKLIAMLKK</sequence>
<protein>
    <submittedName>
        <fullName evidence="1">Uncharacterized protein</fullName>
    </submittedName>
</protein>
<evidence type="ECO:0000313" key="1">
    <source>
        <dbReference type="EMBL" id="RNI39075.1"/>
    </source>
</evidence>
<proteinExistence type="predicted"/>
<organism evidence="1 2">
    <name type="scientific">Hanamia caeni</name>
    <dbReference type="NCBI Taxonomy" id="2294116"/>
    <lineage>
        <taxon>Bacteria</taxon>
        <taxon>Pseudomonadati</taxon>
        <taxon>Bacteroidota</taxon>
        <taxon>Chitinophagia</taxon>
        <taxon>Chitinophagales</taxon>
        <taxon>Chitinophagaceae</taxon>
        <taxon>Hanamia</taxon>
    </lineage>
</organism>